<evidence type="ECO:0000256" key="4">
    <source>
        <dbReference type="ARBA" id="ARBA00022643"/>
    </source>
</evidence>
<keyword evidence="3 14" id="KW-0285">Flavoprotein</keyword>
<evidence type="ECO:0000256" key="5">
    <source>
        <dbReference type="ARBA" id="ARBA00022679"/>
    </source>
</evidence>
<gene>
    <name evidence="16" type="ORF">GM661_10710</name>
</gene>
<dbReference type="InterPro" id="IPR015865">
    <property type="entry name" value="Riboflavin_kinase_bac/euk"/>
</dbReference>
<dbReference type="InterPro" id="IPR002606">
    <property type="entry name" value="Riboflavin_kinase_bac"/>
</dbReference>
<comment type="pathway">
    <text evidence="2 14">Cofactor biosynthesis; FMN biosynthesis; FMN from riboflavin (ATP route): step 1/1.</text>
</comment>
<name>A0A8A7KHQ9_9FIRM</name>
<dbReference type="PANTHER" id="PTHR22749:SF6">
    <property type="entry name" value="RIBOFLAVIN KINASE"/>
    <property type="match status" value="1"/>
</dbReference>
<evidence type="ECO:0000259" key="15">
    <source>
        <dbReference type="SMART" id="SM00904"/>
    </source>
</evidence>
<dbReference type="EC" id="2.7.7.2" evidence="14"/>
<evidence type="ECO:0000256" key="7">
    <source>
        <dbReference type="ARBA" id="ARBA00022741"/>
    </source>
</evidence>
<keyword evidence="8 14" id="KW-0418">Kinase</keyword>
<dbReference type="EMBL" id="CP046640">
    <property type="protein sequence ID" value="QTL98407.1"/>
    <property type="molecule type" value="Genomic_DNA"/>
</dbReference>
<keyword evidence="9 14" id="KW-0274">FAD</keyword>
<comment type="pathway">
    <text evidence="1 14">Cofactor biosynthesis; FAD biosynthesis; FAD from FMN: step 1/1.</text>
</comment>
<sequence>MEVIKSQSFKDMKIGPLIIALGTFDGIHLGHQKVIKLAEKISKEENIPSAVYTFSPHPLKVIKPAIAPDYLLSESQKIELISKLGIDYYLQQEFTSAFSQLDYRRFVEEYLIKGLQVKHIVVGEDFKLGSRGMGSIEKLRELAREFKFSITGIKNVEEHGNRVSSTLIRKLISLGKVKEVPEYLGRYYRLKGQVIHGFSRGKKIVGYPTANLKTAVNYVLPPRGVYACYVYYRAEKYKGIVNFGVNPTFSNNRYSIEVHIYNFNKNIYGEDLCIELVDFIRGEMTFASIKELSAQIKEDILYTARLLC</sequence>
<protein>
    <recommendedName>
        <fullName evidence="14">Riboflavin biosynthesis protein</fullName>
    </recommendedName>
    <domain>
        <recommendedName>
            <fullName evidence="14">Riboflavin kinase</fullName>
            <ecNumber evidence="14">2.7.1.26</ecNumber>
        </recommendedName>
        <alternativeName>
            <fullName evidence="14">Flavokinase</fullName>
        </alternativeName>
    </domain>
    <domain>
        <recommendedName>
            <fullName evidence="14">FMN adenylyltransferase</fullName>
            <ecNumber evidence="14">2.7.7.2</ecNumber>
        </recommendedName>
        <alternativeName>
            <fullName evidence="14">FAD pyrophosphorylase</fullName>
        </alternativeName>
        <alternativeName>
            <fullName evidence="14">FAD synthase</fullName>
        </alternativeName>
    </domain>
</protein>
<proteinExistence type="inferred from homology"/>
<reference evidence="16" key="1">
    <citation type="submission" date="2019-12" db="EMBL/GenBank/DDBJ databases">
        <authorList>
            <person name="zhang j."/>
            <person name="sun C.M."/>
        </authorList>
    </citation>
    <scope>NUCLEOTIDE SEQUENCE</scope>
    <source>
        <strain evidence="16">NS-1</strain>
    </source>
</reference>
<dbReference type="SUPFAM" id="SSF82114">
    <property type="entry name" value="Riboflavin kinase-like"/>
    <property type="match status" value="1"/>
</dbReference>
<dbReference type="SUPFAM" id="SSF52374">
    <property type="entry name" value="Nucleotidylyl transferase"/>
    <property type="match status" value="1"/>
</dbReference>
<keyword evidence="4 14" id="KW-0288">FMN</keyword>
<dbReference type="GO" id="GO:0006747">
    <property type="term" value="P:FAD biosynthetic process"/>
    <property type="evidence" value="ECO:0007669"/>
    <property type="project" value="UniProtKB-UniRule"/>
</dbReference>
<dbReference type="PANTHER" id="PTHR22749">
    <property type="entry name" value="RIBOFLAVIN KINASE/FMN ADENYLYLTRANSFERASE"/>
    <property type="match status" value="1"/>
</dbReference>
<dbReference type="InterPro" id="IPR023465">
    <property type="entry name" value="Riboflavin_kinase_dom_sf"/>
</dbReference>
<dbReference type="GO" id="GO:0005524">
    <property type="term" value="F:ATP binding"/>
    <property type="evidence" value="ECO:0007669"/>
    <property type="project" value="UniProtKB-UniRule"/>
</dbReference>
<dbReference type="KEGG" id="ifn:GM661_10710"/>
<dbReference type="NCBIfam" id="NF004162">
    <property type="entry name" value="PRK05627.1-5"/>
    <property type="match status" value="1"/>
</dbReference>
<evidence type="ECO:0000313" key="16">
    <source>
        <dbReference type="EMBL" id="QTL98407.1"/>
    </source>
</evidence>
<keyword evidence="5 14" id="KW-0808">Transferase</keyword>
<dbReference type="AlphaFoldDB" id="A0A8A7KHQ9"/>
<evidence type="ECO:0000256" key="12">
    <source>
        <dbReference type="ARBA" id="ARBA00047880"/>
    </source>
</evidence>
<evidence type="ECO:0000256" key="1">
    <source>
        <dbReference type="ARBA" id="ARBA00004726"/>
    </source>
</evidence>
<evidence type="ECO:0000313" key="17">
    <source>
        <dbReference type="Proteomes" id="UP000665020"/>
    </source>
</evidence>
<dbReference type="PIRSF" id="PIRSF004491">
    <property type="entry name" value="FAD_Synth"/>
    <property type="match status" value="1"/>
</dbReference>
<dbReference type="InterPro" id="IPR014729">
    <property type="entry name" value="Rossmann-like_a/b/a_fold"/>
</dbReference>
<comment type="catalytic activity">
    <reaction evidence="13 14">
        <text>FMN + ATP + H(+) = FAD + diphosphate</text>
        <dbReference type="Rhea" id="RHEA:17237"/>
        <dbReference type="ChEBI" id="CHEBI:15378"/>
        <dbReference type="ChEBI" id="CHEBI:30616"/>
        <dbReference type="ChEBI" id="CHEBI:33019"/>
        <dbReference type="ChEBI" id="CHEBI:57692"/>
        <dbReference type="ChEBI" id="CHEBI:58210"/>
        <dbReference type="EC" id="2.7.7.2"/>
    </reaction>
</comment>
<keyword evidence="17" id="KW-1185">Reference proteome</keyword>
<dbReference type="GO" id="GO:0009398">
    <property type="term" value="P:FMN biosynthetic process"/>
    <property type="evidence" value="ECO:0007669"/>
    <property type="project" value="UniProtKB-UniRule"/>
</dbReference>
<evidence type="ECO:0000256" key="8">
    <source>
        <dbReference type="ARBA" id="ARBA00022777"/>
    </source>
</evidence>
<feature type="domain" description="Riboflavin kinase" evidence="15">
    <location>
        <begin position="183"/>
        <end position="308"/>
    </location>
</feature>
<comment type="similarity">
    <text evidence="14">Belongs to the ribF family.</text>
</comment>
<dbReference type="UniPathway" id="UPA00276">
    <property type="reaction ID" value="UER00406"/>
</dbReference>
<accession>A0A8A7KHQ9</accession>
<evidence type="ECO:0000256" key="13">
    <source>
        <dbReference type="ARBA" id="ARBA00049494"/>
    </source>
</evidence>
<dbReference type="Pfam" id="PF06574">
    <property type="entry name" value="FAD_syn"/>
    <property type="match status" value="1"/>
</dbReference>
<dbReference type="GO" id="GO:0009231">
    <property type="term" value="P:riboflavin biosynthetic process"/>
    <property type="evidence" value="ECO:0007669"/>
    <property type="project" value="InterPro"/>
</dbReference>
<dbReference type="NCBIfam" id="NF004160">
    <property type="entry name" value="PRK05627.1-3"/>
    <property type="match status" value="1"/>
</dbReference>
<dbReference type="NCBIfam" id="TIGR00083">
    <property type="entry name" value="ribF"/>
    <property type="match status" value="1"/>
</dbReference>
<comment type="catalytic activity">
    <reaction evidence="12 14">
        <text>riboflavin + ATP = FMN + ADP + H(+)</text>
        <dbReference type="Rhea" id="RHEA:14357"/>
        <dbReference type="ChEBI" id="CHEBI:15378"/>
        <dbReference type="ChEBI" id="CHEBI:30616"/>
        <dbReference type="ChEBI" id="CHEBI:57986"/>
        <dbReference type="ChEBI" id="CHEBI:58210"/>
        <dbReference type="ChEBI" id="CHEBI:456216"/>
        <dbReference type="EC" id="2.7.1.26"/>
    </reaction>
</comment>
<dbReference type="Pfam" id="PF01687">
    <property type="entry name" value="Flavokinase"/>
    <property type="match status" value="1"/>
</dbReference>
<keyword evidence="7 14" id="KW-0547">Nucleotide-binding</keyword>
<organism evidence="16 17">
    <name type="scientific">Iocasia fonsfrigidae</name>
    <dbReference type="NCBI Taxonomy" id="2682810"/>
    <lineage>
        <taxon>Bacteria</taxon>
        <taxon>Bacillati</taxon>
        <taxon>Bacillota</taxon>
        <taxon>Clostridia</taxon>
        <taxon>Halanaerobiales</taxon>
        <taxon>Halanaerobiaceae</taxon>
        <taxon>Iocasia</taxon>
    </lineage>
</organism>
<dbReference type="UniPathway" id="UPA00277">
    <property type="reaction ID" value="UER00407"/>
</dbReference>
<evidence type="ECO:0000256" key="11">
    <source>
        <dbReference type="ARBA" id="ARBA00023268"/>
    </source>
</evidence>
<dbReference type="RefSeq" id="WP_230866840.1">
    <property type="nucleotide sequence ID" value="NZ_CP046640.1"/>
</dbReference>
<keyword evidence="6 14" id="KW-0548">Nucleotidyltransferase</keyword>
<keyword evidence="10 14" id="KW-0067">ATP-binding</keyword>
<dbReference type="CDD" id="cd02064">
    <property type="entry name" value="FAD_synthetase_N"/>
    <property type="match status" value="1"/>
</dbReference>
<evidence type="ECO:0000256" key="2">
    <source>
        <dbReference type="ARBA" id="ARBA00005201"/>
    </source>
</evidence>
<dbReference type="EC" id="2.7.1.26" evidence="14"/>
<dbReference type="GO" id="GO:0008531">
    <property type="term" value="F:riboflavin kinase activity"/>
    <property type="evidence" value="ECO:0007669"/>
    <property type="project" value="UniProtKB-UniRule"/>
</dbReference>
<evidence type="ECO:0000256" key="10">
    <source>
        <dbReference type="ARBA" id="ARBA00022840"/>
    </source>
</evidence>
<dbReference type="FunFam" id="3.40.50.620:FF:000021">
    <property type="entry name" value="Riboflavin biosynthesis protein"/>
    <property type="match status" value="1"/>
</dbReference>
<evidence type="ECO:0000256" key="14">
    <source>
        <dbReference type="PIRNR" id="PIRNR004491"/>
    </source>
</evidence>
<keyword evidence="11" id="KW-0511">Multifunctional enzyme</keyword>
<dbReference type="SMART" id="SM00904">
    <property type="entry name" value="Flavokinase"/>
    <property type="match status" value="1"/>
</dbReference>
<dbReference type="InterPro" id="IPR015864">
    <property type="entry name" value="FAD_synthase"/>
</dbReference>
<dbReference type="Proteomes" id="UP000665020">
    <property type="component" value="Chromosome"/>
</dbReference>
<dbReference type="GO" id="GO:0003919">
    <property type="term" value="F:FMN adenylyltransferase activity"/>
    <property type="evidence" value="ECO:0007669"/>
    <property type="project" value="UniProtKB-UniRule"/>
</dbReference>
<dbReference type="Gene3D" id="3.40.50.620">
    <property type="entry name" value="HUPs"/>
    <property type="match status" value="1"/>
</dbReference>
<dbReference type="InterPro" id="IPR023468">
    <property type="entry name" value="Riboflavin_kinase"/>
</dbReference>
<evidence type="ECO:0000256" key="6">
    <source>
        <dbReference type="ARBA" id="ARBA00022695"/>
    </source>
</evidence>
<evidence type="ECO:0000256" key="9">
    <source>
        <dbReference type="ARBA" id="ARBA00022827"/>
    </source>
</evidence>
<dbReference type="Gene3D" id="2.40.30.30">
    <property type="entry name" value="Riboflavin kinase-like"/>
    <property type="match status" value="1"/>
</dbReference>
<evidence type="ECO:0000256" key="3">
    <source>
        <dbReference type="ARBA" id="ARBA00022630"/>
    </source>
</evidence>